<organism evidence="3 4">
    <name type="scientific">Cellulomonas triticagri</name>
    <dbReference type="NCBI Taxonomy" id="2483352"/>
    <lineage>
        <taxon>Bacteria</taxon>
        <taxon>Bacillati</taxon>
        <taxon>Actinomycetota</taxon>
        <taxon>Actinomycetes</taxon>
        <taxon>Micrococcales</taxon>
        <taxon>Cellulomonadaceae</taxon>
        <taxon>Cellulomonas</taxon>
    </lineage>
</organism>
<keyword evidence="4" id="KW-1185">Reference proteome</keyword>
<keyword evidence="1" id="KW-0238">DNA-binding</keyword>
<reference evidence="3 4" key="1">
    <citation type="submission" date="2018-10" db="EMBL/GenBank/DDBJ databases">
        <title>Isolation, diversity and antifungal activity of actinobacteria from wheat.</title>
        <authorList>
            <person name="Han C."/>
        </authorList>
    </citation>
    <scope>NUCLEOTIDE SEQUENCE [LARGE SCALE GENOMIC DNA]</scope>
    <source>
        <strain evidence="3 4">NEAU-YY56</strain>
    </source>
</reference>
<dbReference type="PROSITE" id="PS50937">
    <property type="entry name" value="HTH_MERR_2"/>
    <property type="match status" value="1"/>
</dbReference>
<dbReference type="InterPro" id="IPR010499">
    <property type="entry name" value="AraC_E-bd"/>
</dbReference>
<dbReference type="SUPFAM" id="SSF55136">
    <property type="entry name" value="Probable bacterial effector-binding domain"/>
    <property type="match status" value="1"/>
</dbReference>
<dbReference type="SMART" id="SM00871">
    <property type="entry name" value="AraC_E_bind"/>
    <property type="match status" value="1"/>
</dbReference>
<dbReference type="Gene3D" id="1.10.1660.10">
    <property type="match status" value="1"/>
</dbReference>
<evidence type="ECO:0000259" key="2">
    <source>
        <dbReference type="PROSITE" id="PS50937"/>
    </source>
</evidence>
<comment type="caution">
    <text evidence="3">The sequence shown here is derived from an EMBL/GenBank/DDBJ whole genome shotgun (WGS) entry which is preliminary data.</text>
</comment>
<dbReference type="InterPro" id="IPR047057">
    <property type="entry name" value="MerR_fam"/>
</dbReference>
<dbReference type="SUPFAM" id="SSF46955">
    <property type="entry name" value="Putative DNA-binding domain"/>
    <property type="match status" value="1"/>
</dbReference>
<dbReference type="GO" id="GO:0003700">
    <property type="term" value="F:DNA-binding transcription factor activity"/>
    <property type="evidence" value="ECO:0007669"/>
    <property type="project" value="InterPro"/>
</dbReference>
<evidence type="ECO:0000256" key="1">
    <source>
        <dbReference type="ARBA" id="ARBA00023125"/>
    </source>
</evidence>
<dbReference type="InterPro" id="IPR000551">
    <property type="entry name" value="MerR-type_HTH_dom"/>
</dbReference>
<dbReference type="InterPro" id="IPR011256">
    <property type="entry name" value="Reg_factor_effector_dom_sf"/>
</dbReference>
<evidence type="ECO:0000313" key="3">
    <source>
        <dbReference type="EMBL" id="RMI08876.1"/>
    </source>
</evidence>
<dbReference type="Pfam" id="PF06445">
    <property type="entry name" value="GyrI-like"/>
    <property type="match status" value="1"/>
</dbReference>
<gene>
    <name evidence="3" type="ORF">EBM89_12635</name>
</gene>
<dbReference type="SMART" id="SM00422">
    <property type="entry name" value="HTH_MERR"/>
    <property type="match status" value="1"/>
</dbReference>
<dbReference type="EMBL" id="RFFI01000068">
    <property type="protein sequence ID" value="RMI08876.1"/>
    <property type="molecule type" value="Genomic_DNA"/>
</dbReference>
<dbReference type="InterPro" id="IPR009061">
    <property type="entry name" value="DNA-bd_dom_put_sf"/>
</dbReference>
<dbReference type="Gene3D" id="3.20.80.10">
    <property type="entry name" value="Regulatory factor, effector binding domain"/>
    <property type="match status" value="1"/>
</dbReference>
<dbReference type="Pfam" id="PF13411">
    <property type="entry name" value="MerR_1"/>
    <property type="match status" value="1"/>
</dbReference>
<accession>A0A3M2J9T1</accession>
<dbReference type="InterPro" id="IPR029442">
    <property type="entry name" value="GyrI-like"/>
</dbReference>
<evidence type="ECO:0000313" key="4">
    <source>
        <dbReference type="Proteomes" id="UP000269289"/>
    </source>
</evidence>
<feature type="domain" description="HTH merR-type" evidence="2">
    <location>
        <begin position="6"/>
        <end position="76"/>
    </location>
</feature>
<dbReference type="RefSeq" id="WP_122149781.1">
    <property type="nucleotide sequence ID" value="NZ_RFFI01000068.1"/>
</dbReference>
<dbReference type="GO" id="GO:0003677">
    <property type="term" value="F:DNA binding"/>
    <property type="evidence" value="ECO:0007669"/>
    <property type="project" value="UniProtKB-KW"/>
</dbReference>
<dbReference type="AlphaFoldDB" id="A0A3M2J9T1"/>
<proteinExistence type="predicted"/>
<dbReference type="PANTHER" id="PTHR30204:SF97">
    <property type="entry name" value="MERR FAMILY REGULATORY PROTEIN"/>
    <property type="match status" value="1"/>
</dbReference>
<dbReference type="Proteomes" id="UP000269289">
    <property type="component" value="Unassembled WGS sequence"/>
</dbReference>
<protein>
    <submittedName>
        <fullName evidence="3">MerR family transcriptional regulator</fullName>
    </submittedName>
</protein>
<name>A0A3M2J9T1_9CELL</name>
<dbReference type="PANTHER" id="PTHR30204">
    <property type="entry name" value="REDOX-CYCLING DRUG-SENSING TRANSCRIPTIONAL ACTIVATOR SOXR"/>
    <property type="match status" value="1"/>
</dbReference>
<sequence length="275" mass="29597">MSPDRLLTFGEFSRLSLLSVRMLRHYDEHAVLPPTHVDPASGYRLYHPALLRTAQRVRALRDAGVGVADLAACAPFDDVARLREVLRERRRVTGEEIARAQDRVRDIDRFLDTLGGPAMSTTITRTTLPARRVAAVRGTIPTYADEGVLWQRLAAGLAAAGAAPVPGAAAVALFHDEGYVERDPEVEVQLDVQEPFAGAADGVRYVEEPAVDVVVGELHGPYDGVGDVMAALGAWIAEHGLRVAGPMRNVYVVGPATEPDPTAWVTRVCLPVAAA</sequence>